<dbReference type="Gene3D" id="2.40.50.140">
    <property type="entry name" value="Nucleic acid-binding proteins"/>
    <property type="match status" value="1"/>
</dbReference>
<feature type="transmembrane region" description="Helical" evidence="5">
    <location>
        <begin position="12"/>
        <end position="31"/>
    </location>
</feature>
<dbReference type="AlphaFoldDB" id="A0A0R1ZE56"/>
<dbReference type="SUPFAM" id="SSF141322">
    <property type="entry name" value="NfeD domain-like"/>
    <property type="match status" value="1"/>
</dbReference>
<protein>
    <recommendedName>
        <fullName evidence="6">NfeD-like C-terminal domain-containing protein</fullName>
    </recommendedName>
</protein>
<keyword evidence="2 5" id="KW-0812">Transmembrane</keyword>
<dbReference type="PANTHER" id="PTHR33507:SF3">
    <property type="entry name" value="INNER MEMBRANE PROTEIN YBBJ"/>
    <property type="match status" value="1"/>
</dbReference>
<evidence type="ECO:0000256" key="2">
    <source>
        <dbReference type="ARBA" id="ARBA00022692"/>
    </source>
</evidence>
<dbReference type="GO" id="GO:0005886">
    <property type="term" value="C:plasma membrane"/>
    <property type="evidence" value="ECO:0007669"/>
    <property type="project" value="TreeGrafter"/>
</dbReference>
<evidence type="ECO:0000313" key="8">
    <source>
        <dbReference type="Proteomes" id="UP000051291"/>
    </source>
</evidence>
<evidence type="ECO:0000256" key="5">
    <source>
        <dbReference type="SAM" id="Phobius"/>
    </source>
</evidence>
<evidence type="ECO:0000256" key="4">
    <source>
        <dbReference type="ARBA" id="ARBA00023136"/>
    </source>
</evidence>
<dbReference type="EMBL" id="AYYZ01000008">
    <property type="protein sequence ID" value="KRM53168.1"/>
    <property type="molecule type" value="Genomic_DNA"/>
</dbReference>
<feature type="transmembrane region" description="Helical" evidence="5">
    <location>
        <begin position="38"/>
        <end position="58"/>
    </location>
</feature>
<evidence type="ECO:0000259" key="6">
    <source>
        <dbReference type="Pfam" id="PF01957"/>
    </source>
</evidence>
<dbReference type="STRING" id="1423820.FC64_GL000090"/>
<dbReference type="InterPro" id="IPR052165">
    <property type="entry name" value="Membrane_assoc_protease"/>
</dbReference>
<sequence>MTDKVDFQKKRGIGTNSFGIWIMIAILGLGIEIFTTQLISIWFAVSALINLFLISMHISLKWQLIQFVVTGVVLLLIFRPLAKKLQPKFHPMNAADGIVGKIGTVLNDQRVKVDGQSWKYVTDAKLNVGDSVKVVALNGVTLQVQKIKDREG</sequence>
<dbReference type="Proteomes" id="UP000051291">
    <property type="component" value="Unassembled WGS sequence"/>
</dbReference>
<keyword evidence="8" id="KW-1185">Reference proteome</keyword>
<feature type="domain" description="NfeD-like C-terminal" evidence="6">
    <location>
        <begin position="95"/>
        <end position="146"/>
    </location>
</feature>
<dbReference type="RefSeq" id="WP_202987233.1">
    <property type="nucleotide sequence ID" value="NZ_AYYZ01000008.1"/>
</dbReference>
<keyword evidence="3 5" id="KW-1133">Transmembrane helix</keyword>
<gene>
    <name evidence="7" type="ORF">FC64_GL000090</name>
</gene>
<dbReference type="PATRIC" id="fig|1423820.4.peg.92"/>
<proteinExistence type="predicted"/>
<keyword evidence="4 5" id="KW-0472">Membrane</keyword>
<organism evidence="7 8">
    <name type="scientific">Ligilactobacillus araffinosus DSM 20653</name>
    <dbReference type="NCBI Taxonomy" id="1423820"/>
    <lineage>
        <taxon>Bacteria</taxon>
        <taxon>Bacillati</taxon>
        <taxon>Bacillota</taxon>
        <taxon>Bacilli</taxon>
        <taxon>Lactobacillales</taxon>
        <taxon>Lactobacillaceae</taxon>
        <taxon>Ligilactobacillus</taxon>
    </lineage>
</organism>
<dbReference type="InterPro" id="IPR002810">
    <property type="entry name" value="NfeD-like_C"/>
</dbReference>
<name>A0A0R1ZE56_9LACO</name>
<dbReference type="Pfam" id="PF01957">
    <property type="entry name" value="NfeD"/>
    <property type="match status" value="1"/>
</dbReference>
<comment type="caution">
    <text evidence="7">The sequence shown here is derived from an EMBL/GenBank/DDBJ whole genome shotgun (WGS) entry which is preliminary data.</text>
</comment>
<evidence type="ECO:0000256" key="3">
    <source>
        <dbReference type="ARBA" id="ARBA00022989"/>
    </source>
</evidence>
<feature type="transmembrane region" description="Helical" evidence="5">
    <location>
        <begin position="64"/>
        <end position="82"/>
    </location>
</feature>
<reference evidence="7 8" key="1">
    <citation type="journal article" date="2015" name="Genome Announc.">
        <title>Expanding the biotechnology potential of lactobacilli through comparative genomics of 213 strains and associated genera.</title>
        <authorList>
            <person name="Sun Z."/>
            <person name="Harris H.M."/>
            <person name="McCann A."/>
            <person name="Guo C."/>
            <person name="Argimon S."/>
            <person name="Zhang W."/>
            <person name="Yang X."/>
            <person name="Jeffery I.B."/>
            <person name="Cooney J.C."/>
            <person name="Kagawa T.F."/>
            <person name="Liu W."/>
            <person name="Song Y."/>
            <person name="Salvetti E."/>
            <person name="Wrobel A."/>
            <person name="Rasinkangas P."/>
            <person name="Parkhill J."/>
            <person name="Rea M.C."/>
            <person name="O'Sullivan O."/>
            <person name="Ritari J."/>
            <person name="Douillard F.P."/>
            <person name="Paul Ross R."/>
            <person name="Yang R."/>
            <person name="Briner A.E."/>
            <person name="Felis G.E."/>
            <person name="de Vos W.M."/>
            <person name="Barrangou R."/>
            <person name="Klaenhammer T.R."/>
            <person name="Caufield P.W."/>
            <person name="Cui Y."/>
            <person name="Zhang H."/>
            <person name="O'Toole P.W."/>
        </authorList>
    </citation>
    <scope>NUCLEOTIDE SEQUENCE [LARGE SCALE GENOMIC DNA]</scope>
    <source>
        <strain evidence="7 8">DSM 20653</strain>
    </source>
</reference>
<dbReference type="PANTHER" id="PTHR33507">
    <property type="entry name" value="INNER MEMBRANE PROTEIN YBBJ"/>
    <property type="match status" value="1"/>
</dbReference>
<evidence type="ECO:0000256" key="1">
    <source>
        <dbReference type="ARBA" id="ARBA00004141"/>
    </source>
</evidence>
<accession>A0A0R1ZE56</accession>
<evidence type="ECO:0000313" key="7">
    <source>
        <dbReference type="EMBL" id="KRM53168.1"/>
    </source>
</evidence>
<comment type="subcellular location">
    <subcellularLocation>
        <location evidence="1">Membrane</location>
        <topology evidence="1">Multi-pass membrane protein</topology>
    </subcellularLocation>
</comment>
<dbReference type="InterPro" id="IPR012340">
    <property type="entry name" value="NA-bd_OB-fold"/>
</dbReference>